<protein>
    <submittedName>
        <fullName evidence="6">LysR family transcriptional regulator</fullName>
    </submittedName>
</protein>
<keyword evidence="7" id="KW-1185">Reference proteome</keyword>
<dbReference type="PANTHER" id="PTHR30537">
    <property type="entry name" value="HTH-TYPE TRANSCRIPTIONAL REGULATOR"/>
    <property type="match status" value="1"/>
</dbReference>
<sequence>MQAFLQVVDHGGFSEAAKPLGLSPSAVSKLISRLEDRLGARLLQRTTRRVSLTAEGRVYADQVREILADIDAVEASVGGAEAEPRGTLRVNVAHGFGMTQVVPLLPDFLARYPKIDVQITFADQVVDLVAEGEDVGIRTGALRDETLIARKLGEHRRIICAAPGYLEKYGTPKTPEDLAQHNCLLFDGPEGLNEWPFRKPDGSIERTAIRGNFRSSNGDAIFRMLLAGVGLCYAADFGIRQAIEEGRLVPVLTEHTADILRPIHVVYPARKHLAAKVRAFADYLVECYTLNPPWKM</sequence>
<dbReference type="CDD" id="cd08422">
    <property type="entry name" value="PBP2_CrgA_like"/>
    <property type="match status" value="1"/>
</dbReference>
<dbReference type="PROSITE" id="PS50931">
    <property type="entry name" value="HTH_LYSR"/>
    <property type="match status" value="1"/>
</dbReference>
<dbReference type="InterPro" id="IPR036390">
    <property type="entry name" value="WH_DNA-bd_sf"/>
</dbReference>
<dbReference type="InterPro" id="IPR000847">
    <property type="entry name" value="LysR_HTH_N"/>
</dbReference>
<evidence type="ECO:0000313" key="6">
    <source>
        <dbReference type="EMBL" id="QDO99633.1"/>
    </source>
</evidence>
<dbReference type="GO" id="GO:0006351">
    <property type="term" value="P:DNA-templated transcription"/>
    <property type="evidence" value="ECO:0007669"/>
    <property type="project" value="TreeGrafter"/>
</dbReference>
<dbReference type="PANTHER" id="PTHR30537:SF5">
    <property type="entry name" value="HTH-TYPE TRANSCRIPTIONAL ACTIVATOR TTDR-RELATED"/>
    <property type="match status" value="1"/>
</dbReference>
<evidence type="ECO:0000256" key="3">
    <source>
        <dbReference type="ARBA" id="ARBA00023125"/>
    </source>
</evidence>
<dbReference type="SUPFAM" id="SSF46785">
    <property type="entry name" value="Winged helix' DNA-binding domain"/>
    <property type="match status" value="1"/>
</dbReference>
<keyword evidence="4" id="KW-0804">Transcription</keyword>
<dbReference type="SUPFAM" id="SSF53850">
    <property type="entry name" value="Periplasmic binding protein-like II"/>
    <property type="match status" value="1"/>
</dbReference>
<dbReference type="FunFam" id="1.10.10.10:FF:000001">
    <property type="entry name" value="LysR family transcriptional regulator"/>
    <property type="match status" value="1"/>
</dbReference>
<dbReference type="GO" id="GO:0003700">
    <property type="term" value="F:DNA-binding transcription factor activity"/>
    <property type="evidence" value="ECO:0007669"/>
    <property type="project" value="InterPro"/>
</dbReference>
<dbReference type="Gene3D" id="1.10.10.10">
    <property type="entry name" value="Winged helix-like DNA-binding domain superfamily/Winged helix DNA-binding domain"/>
    <property type="match status" value="1"/>
</dbReference>
<comment type="similarity">
    <text evidence="1">Belongs to the LysR transcriptional regulatory family.</text>
</comment>
<evidence type="ECO:0000256" key="2">
    <source>
        <dbReference type="ARBA" id="ARBA00023015"/>
    </source>
</evidence>
<evidence type="ECO:0000313" key="7">
    <source>
        <dbReference type="Proteomes" id="UP000317496"/>
    </source>
</evidence>
<keyword evidence="2" id="KW-0805">Transcription regulation</keyword>
<dbReference type="AlphaFoldDB" id="A0A516H792"/>
<evidence type="ECO:0000256" key="4">
    <source>
        <dbReference type="ARBA" id="ARBA00023163"/>
    </source>
</evidence>
<organism evidence="6 7">
    <name type="scientific">Ferrovibrio terrae</name>
    <dbReference type="NCBI Taxonomy" id="2594003"/>
    <lineage>
        <taxon>Bacteria</taxon>
        <taxon>Pseudomonadati</taxon>
        <taxon>Pseudomonadota</taxon>
        <taxon>Alphaproteobacteria</taxon>
        <taxon>Rhodospirillales</taxon>
        <taxon>Rhodospirillaceae</taxon>
        <taxon>Ferrovibrio</taxon>
    </lineage>
</organism>
<dbReference type="Proteomes" id="UP000317496">
    <property type="component" value="Chromosome"/>
</dbReference>
<dbReference type="PRINTS" id="PR00039">
    <property type="entry name" value="HTHLYSR"/>
</dbReference>
<dbReference type="InterPro" id="IPR005119">
    <property type="entry name" value="LysR_subst-bd"/>
</dbReference>
<proteinExistence type="inferred from homology"/>
<keyword evidence="3" id="KW-0238">DNA-binding</keyword>
<dbReference type="InterPro" id="IPR036388">
    <property type="entry name" value="WH-like_DNA-bd_sf"/>
</dbReference>
<dbReference type="GO" id="GO:0043565">
    <property type="term" value="F:sequence-specific DNA binding"/>
    <property type="evidence" value="ECO:0007669"/>
    <property type="project" value="TreeGrafter"/>
</dbReference>
<dbReference type="EMBL" id="CP041636">
    <property type="protein sequence ID" value="QDO99633.1"/>
    <property type="molecule type" value="Genomic_DNA"/>
</dbReference>
<evidence type="ECO:0000259" key="5">
    <source>
        <dbReference type="PROSITE" id="PS50931"/>
    </source>
</evidence>
<dbReference type="FunFam" id="3.40.190.290:FF:000001">
    <property type="entry name" value="Transcriptional regulator, LysR family"/>
    <property type="match status" value="1"/>
</dbReference>
<evidence type="ECO:0000256" key="1">
    <source>
        <dbReference type="ARBA" id="ARBA00009437"/>
    </source>
</evidence>
<dbReference type="Pfam" id="PF00126">
    <property type="entry name" value="HTH_1"/>
    <property type="match status" value="1"/>
</dbReference>
<accession>A0A516H792</accession>
<dbReference type="Gene3D" id="3.40.190.290">
    <property type="match status" value="1"/>
</dbReference>
<dbReference type="Pfam" id="PF03466">
    <property type="entry name" value="LysR_substrate"/>
    <property type="match status" value="1"/>
</dbReference>
<name>A0A516H792_9PROT</name>
<dbReference type="InterPro" id="IPR058163">
    <property type="entry name" value="LysR-type_TF_proteobact-type"/>
</dbReference>
<feature type="domain" description="HTH lysR-type" evidence="5">
    <location>
        <begin position="1"/>
        <end position="53"/>
    </location>
</feature>
<gene>
    <name evidence="6" type="ORF">FNB15_04410</name>
</gene>
<dbReference type="OrthoDB" id="9812435at2"/>
<reference evidence="6 7" key="1">
    <citation type="submission" date="2019-07" db="EMBL/GenBank/DDBJ databases">
        <title>Genome sequencing for Ferrovibrio sp. K5.</title>
        <authorList>
            <person name="Park S.-J."/>
        </authorList>
    </citation>
    <scope>NUCLEOTIDE SEQUENCE [LARGE SCALE GENOMIC DNA]</scope>
    <source>
        <strain evidence="6 7">K5</strain>
    </source>
</reference>
<dbReference type="KEGG" id="fer:FNB15_04410"/>